<evidence type="ECO:0000256" key="6">
    <source>
        <dbReference type="ARBA" id="ARBA00023065"/>
    </source>
</evidence>
<keyword evidence="5 13" id="KW-0732">Signal</keyword>
<name>A0A1E2VBM4_9GAMM</name>
<keyword evidence="17" id="KW-1185">Reference proteome</keyword>
<organism evidence="16 17">
    <name type="scientific">Terasakiispira papahanaumokuakeensis</name>
    <dbReference type="NCBI Taxonomy" id="197479"/>
    <lineage>
        <taxon>Bacteria</taxon>
        <taxon>Pseudomonadati</taxon>
        <taxon>Pseudomonadota</taxon>
        <taxon>Gammaproteobacteria</taxon>
        <taxon>Oceanospirillales</taxon>
        <taxon>Terasakiispira</taxon>
    </lineage>
</organism>
<dbReference type="GO" id="GO:0044718">
    <property type="term" value="P:siderophore transmembrane transport"/>
    <property type="evidence" value="ECO:0007669"/>
    <property type="project" value="TreeGrafter"/>
</dbReference>
<evidence type="ECO:0000256" key="10">
    <source>
        <dbReference type="PROSITE-ProRule" id="PRU01360"/>
    </source>
</evidence>
<feature type="region of interest" description="Disordered" evidence="12">
    <location>
        <begin position="252"/>
        <end position="276"/>
    </location>
</feature>
<dbReference type="Pfam" id="PF07715">
    <property type="entry name" value="Plug"/>
    <property type="match status" value="1"/>
</dbReference>
<evidence type="ECO:0000256" key="7">
    <source>
        <dbReference type="ARBA" id="ARBA00023077"/>
    </source>
</evidence>
<dbReference type="GO" id="GO:0015344">
    <property type="term" value="F:siderophore uptake transmembrane transporter activity"/>
    <property type="evidence" value="ECO:0007669"/>
    <property type="project" value="TreeGrafter"/>
</dbReference>
<keyword evidence="16" id="KW-0675">Receptor</keyword>
<dbReference type="PROSITE" id="PS52016">
    <property type="entry name" value="TONB_DEPENDENT_REC_3"/>
    <property type="match status" value="1"/>
</dbReference>
<dbReference type="PANTHER" id="PTHR30069:SF53">
    <property type="entry name" value="COLICIN I RECEPTOR-RELATED"/>
    <property type="match status" value="1"/>
</dbReference>
<dbReference type="Gene3D" id="2.170.130.10">
    <property type="entry name" value="TonB-dependent receptor, plug domain"/>
    <property type="match status" value="1"/>
</dbReference>
<dbReference type="RefSeq" id="WP_068999352.1">
    <property type="nucleotide sequence ID" value="NZ_MDTQ01000001.1"/>
</dbReference>
<reference evidence="16 17" key="1">
    <citation type="submission" date="2016-08" db="EMBL/GenBank/DDBJ databases">
        <authorList>
            <person name="Seilhamer J.J."/>
        </authorList>
    </citation>
    <scope>NUCLEOTIDE SEQUENCE [LARGE SCALE GENOMIC DNA]</scope>
    <source>
        <strain evidence="16 17">PH27A</strain>
    </source>
</reference>
<dbReference type="InterPro" id="IPR012910">
    <property type="entry name" value="Plug_dom"/>
</dbReference>
<keyword evidence="9 10" id="KW-0998">Cell outer membrane</keyword>
<evidence type="ECO:0000256" key="9">
    <source>
        <dbReference type="ARBA" id="ARBA00023237"/>
    </source>
</evidence>
<comment type="similarity">
    <text evidence="10 11">Belongs to the TonB-dependent receptor family.</text>
</comment>
<feature type="chain" id="PRO_5009119688" evidence="13">
    <location>
        <begin position="24"/>
        <end position="657"/>
    </location>
</feature>
<evidence type="ECO:0000256" key="2">
    <source>
        <dbReference type="ARBA" id="ARBA00022448"/>
    </source>
</evidence>
<dbReference type="Pfam" id="PF00593">
    <property type="entry name" value="TonB_dep_Rec_b-barrel"/>
    <property type="match status" value="1"/>
</dbReference>
<evidence type="ECO:0000256" key="12">
    <source>
        <dbReference type="SAM" id="MobiDB-lite"/>
    </source>
</evidence>
<dbReference type="NCBIfam" id="NF010010">
    <property type="entry name" value="PRK13483.1"/>
    <property type="match status" value="1"/>
</dbReference>
<dbReference type="AlphaFoldDB" id="A0A1E2VBM4"/>
<dbReference type="OrthoDB" id="9764669at2"/>
<evidence type="ECO:0000259" key="14">
    <source>
        <dbReference type="Pfam" id="PF00593"/>
    </source>
</evidence>
<keyword evidence="7 11" id="KW-0798">TonB box</keyword>
<dbReference type="CDD" id="cd01347">
    <property type="entry name" value="ligand_gated_channel"/>
    <property type="match status" value="1"/>
</dbReference>
<feature type="signal peptide" evidence="13">
    <location>
        <begin position="1"/>
        <end position="23"/>
    </location>
</feature>
<dbReference type="InterPro" id="IPR000531">
    <property type="entry name" value="Beta-barrel_TonB"/>
</dbReference>
<evidence type="ECO:0000256" key="1">
    <source>
        <dbReference type="ARBA" id="ARBA00004571"/>
    </source>
</evidence>
<evidence type="ECO:0000313" key="16">
    <source>
        <dbReference type="EMBL" id="ODC04371.1"/>
    </source>
</evidence>
<evidence type="ECO:0000256" key="5">
    <source>
        <dbReference type="ARBA" id="ARBA00022729"/>
    </source>
</evidence>
<evidence type="ECO:0000313" key="17">
    <source>
        <dbReference type="Proteomes" id="UP000094291"/>
    </source>
</evidence>
<keyword evidence="3 10" id="KW-1134">Transmembrane beta strand</keyword>
<sequence length="657" mass="72882">MTIYKSVTVASLASVLSYTPLVAAEDTANEPTEQLDKMVVTAAGFEQSVADAPASISVITRDQLENKYYRDVTDALKQVPGVIVTGGGDNTDISIRGMGANYTLILVDGKRQSSRETRPNSDGPGIEQGWLPPLAAIDRIEVVRGPMSTLYGSDAIGGVINIITRKVADRWHGQIDMSTVYQENRDSGDIQQGSVYLAGPLIPQRLGLQLRAQTDQRDEDEIEHGYADKSLHSGSAKFDFTPNEQHDIAFEAGISKQDRRNNLGKSAQSSGCRGECEDSVNEYNRRYVSLSHTGHFGFGTTDSYVQREETDNKSRDMNIENLVAKTSLVMALGNHMTTLGAEYEKAELTDESSNQLPNSDRDYIENSKWAAFIEDDWQLTETFAVTAGLRMDDDDNFGEHYSPRLYGRWQPVANWTFKGGVSTGYKSPSLRAITPDWGQVSRGGNIYGNPDLEPETSTNTELGVIYSAPNGLNGSFTVFHNDFDDKITRVTCPEDICTDGPNDFGSDPTYRINVDKAVTQGVELSLSAPLSETLDFTASYTYTDSEQKSGEYEGQPLNKLPEHLLNTTLDWQATERFAQWTRITFRGRESQPVEGPSSRSTRAPSYTFVDTGFTYQLTDQARLKAGVYNLFDKDVDYDNYGYVEDGRRYWLGLTVDI</sequence>
<evidence type="ECO:0000259" key="15">
    <source>
        <dbReference type="Pfam" id="PF07715"/>
    </source>
</evidence>
<accession>A0A1E2VBM4</accession>
<dbReference type="Gene3D" id="2.40.170.20">
    <property type="entry name" value="TonB-dependent receptor, beta-barrel domain"/>
    <property type="match status" value="1"/>
</dbReference>
<evidence type="ECO:0000256" key="13">
    <source>
        <dbReference type="SAM" id="SignalP"/>
    </source>
</evidence>
<evidence type="ECO:0000256" key="8">
    <source>
        <dbReference type="ARBA" id="ARBA00023136"/>
    </source>
</evidence>
<keyword evidence="8 10" id="KW-0472">Membrane</keyword>
<evidence type="ECO:0000256" key="11">
    <source>
        <dbReference type="RuleBase" id="RU003357"/>
    </source>
</evidence>
<dbReference type="SUPFAM" id="SSF56935">
    <property type="entry name" value="Porins"/>
    <property type="match status" value="1"/>
</dbReference>
<dbReference type="InterPro" id="IPR037066">
    <property type="entry name" value="Plug_dom_sf"/>
</dbReference>
<keyword evidence="4 10" id="KW-0812">Transmembrane</keyword>
<evidence type="ECO:0000256" key="3">
    <source>
        <dbReference type="ARBA" id="ARBA00022452"/>
    </source>
</evidence>
<dbReference type="EMBL" id="MDTQ01000001">
    <property type="protein sequence ID" value="ODC04371.1"/>
    <property type="molecule type" value="Genomic_DNA"/>
</dbReference>
<comment type="subcellular location">
    <subcellularLocation>
        <location evidence="1 10">Cell outer membrane</location>
        <topology evidence="1 10">Multi-pass membrane protein</topology>
    </subcellularLocation>
</comment>
<evidence type="ECO:0000256" key="4">
    <source>
        <dbReference type="ARBA" id="ARBA00022692"/>
    </source>
</evidence>
<dbReference type="InterPro" id="IPR039426">
    <property type="entry name" value="TonB-dep_rcpt-like"/>
</dbReference>
<keyword evidence="2 10" id="KW-0813">Transport</keyword>
<dbReference type="GO" id="GO:0009279">
    <property type="term" value="C:cell outer membrane"/>
    <property type="evidence" value="ECO:0007669"/>
    <property type="project" value="UniProtKB-SubCell"/>
</dbReference>
<feature type="region of interest" description="Disordered" evidence="12">
    <location>
        <begin position="110"/>
        <end position="129"/>
    </location>
</feature>
<dbReference type="InterPro" id="IPR036942">
    <property type="entry name" value="Beta-barrel_TonB_sf"/>
</dbReference>
<feature type="compositionally biased region" description="Basic and acidic residues" evidence="12">
    <location>
        <begin position="110"/>
        <end position="119"/>
    </location>
</feature>
<feature type="domain" description="TonB-dependent receptor-like beta-barrel" evidence="14">
    <location>
        <begin position="207"/>
        <end position="630"/>
    </location>
</feature>
<keyword evidence="6" id="KW-0406">Ion transport</keyword>
<dbReference type="STRING" id="197479.BFW38_13345"/>
<feature type="domain" description="TonB-dependent receptor plug" evidence="15">
    <location>
        <begin position="49"/>
        <end position="159"/>
    </location>
</feature>
<comment type="caution">
    <text evidence="16">The sequence shown here is derived from an EMBL/GenBank/DDBJ whole genome shotgun (WGS) entry which is preliminary data.</text>
</comment>
<protein>
    <submittedName>
        <fullName evidence="16">Outer membrane siderophore receptor</fullName>
    </submittedName>
</protein>
<proteinExistence type="inferred from homology"/>
<dbReference type="PANTHER" id="PTHR30069">
    <property type="entry name" value="TONB-DEPENDENT OUTER MEMBRANE RECEPTOR"/>
    <property type="match status" value="1"/>
</dbReference>
<gene>
    <name evidence="16" type="ORF">BFW38_13345</name>
</gene>
<dbReference type="Proteomes" id="UP000094291">
    <property type="component" value="Unassembled WGS sequence"/>
</dbReference>